<evidence type="ECO:0000313" key="1">
    <source>
        <dbReference type="EMBL" id="CAI9617194.1"/>
    </source>
</evidence>
<dbReference type="Proteomes" id="UP001162483">
    <property type="component" value="Unassembled WGS sequence"/>
</dbReference>
<evidence type="ECO:0000313" key="2">
    <source>
        <dbReference type="Proteomes" id="UP001162483"/>
    </source>
</evidence>
<gene>
    <name evidence="1" type="ORF">SPARVUS_LOCUS15514447</name>
</gene>
<organism evidence="1 2">
    <name type="scientific">Staurois parvus</name>
    <dbReference type="NCBI Taxonomy" id="386267"/>
    <lineage>
        <taxon>Eukaryota</taxon>
        <taxon>Metazoa</taxon>
        <taxon>Chordata</taxon>
        <taxon>Craniata</taxon>
        <taxon>Vertebrata</taxon>
        <taxon>Euteleostomi</taxon>
        <taxon>Amphibia</taxon>
        <taxon>Batrachia</taxon>
        <taxon>Anura</taxon>
        <taxon>Neobatrachia</taxon>
        <taxon>Ranoidea</taxon>
        <taxon>Ranidae</taxon>
        <taxon>Staurois</taxon>
    </lineage>
</organism>
<protein>
    <submittedName>
        <fullName evidence="1">Uncharacterized protein</fullName>
    </submittedName>
</protein>
<sequence>MGPPTDPGPLGNARVSKWSVRPCIVVTHSKLVSTAWLLGVTALCILSCSLHLDPPAKYKPSP</sequence>
<comment type="caution">
    <text evidence="1">The sequence shown here is derived from an EMBL/GenBank/DDBJ whole genome shotgun (WGS) entry which is preliminary data.</text>
</comment>
<name>A0ABN9H7T5_9NEOB</name>
<proteinExistence type="predicted"/>
<dbReference type="EMBL" id="CATNWA010020198">
    <property type="protein sequence ID" value="CAI9617194.1"/>
    <property type="molecule type" value="Genomic_DNA"/>
</dbReference>
<reference evidence="1" key="1">
    <citation type="submission" date="2023-05" db="EMBL/GenBank/DDBJ databases">
        <authorList>
            <person name="Stuckert A."/>
        </authorList>
    </citation>
    <scope>NUCLEOTIDE SEQUENCE</scope>
</reference>
<accession>A0ABN9H7T5</accession>
<keyword evidence="2" id="KW-1185">Reference proteome</keyword>